<organism evidence="1 2">
    <name type="scientific">Candidatus Electrothrix communis</name>
    <dbReference type="NCBI Taxonomy" id="1859133"/>
    <lineage>
        <taxon>Bacteria</taxon>
        <taxon>Pseudomonadati</taxon>
        <taxon>Thermodesulfobacteriota</taxon>
        <taxon>Desulfobulbia</taxon>
        <taxon>Desulfobulbales</taxon>
        <taxon>Desulfobulbaceae</taxon>
        <taxon>Candidatus Electrothrix</taxon>
    </lineage>
</organism>
<evidence type="ECO:0000313" key="2">
    <source>
        <dbReference type="Proteomes" id="UP000288086"/>
    </source>
</evidence>
<keyword evidence="2" id="KW-1185">Reference proteome</keyword>
<name>A0A3S3U3I2_9BACT</name>
<comment type="caution">
    <text evidence="1">The sequence shown here is derived from an EMBL/GenBank/DDBJ whole genome shotgun (WGS) entry which is preliminary data.</text>
</comment>
<gene>
    <name evidence="1" type="ORF">VT98_14792</name>
</gene>
<evidence type="ECO:0000313" key="1">
    <source>
        <dbReference type="EMBL" id="RWX42871.1"/>
    </source>
</evidence>
<accession>A0A3S3U3I2</accession>
<feature type="non-terminal residue" evidence="1">
    <location>
        <position position="179"/>
    </location>
</feature>
<sequence>MLIKSDNTPGEIELSFRKELGSINPYVCLIDVAMSFFSSHLNESNNEHQALKKEAVKHGHPKLYTDHLTFNHARLVADISSLALIQSKADSFCEKIQKHPCMNQDFKSEAKGDFLRKTIFVFLKSSYPKLTPSNPVKDEDFHGILDNNHVLLIDYYRTIRNKKLHGSTSYESLFKIFKK</sequence>
<dbReference type="EMBL" id="MTKP01000479">
    <property type="protein sequence ID" value="RWX42871.1"/>
    <property type="molecule type" value="Genomic_DNA"/>
</dbReference>
<dbReference type="Proteomes" id="UP000288086">
    <property type="component" value="Unassembled WGS sequence"/>
</dbReference>
<proteinExistence type="predicted"/>
<reference evidence="1 2" key="1">
    <citation type="submission" date="2017-01" db="EMBL/GenBank/DDBJ databases">
        <title>The cable genome- insights into the physiology and evolution of filamentous bacteria capable of sulfide oxidation via long distance electron transfer.</title>
        <authorList>
            <person name="Schreiber L."/>
            <person name="Bjerg J.T."/>
            <person name="Boggild A."/>
            <person name="Van De Vossenberg J."/>
            <person name="Meysman F."/>
            <person name="Nielsen L.P."/>
            <person name="Schramm A."/>
            <person name="Kjeldsen K.U."/>
        </authorList>
    </citation>
    <scope>NUCLEOTIDE SEQUENCE [LARGE SCALE GENOMIC DNA]</scope>
    <source>
        <strain evidence="1">A1</strain>
    </source>
</reference>
<protein>
    <submittedName>
        <fullName evidence="1">Uncharacterized protein</fullName>
    </submittedName>
</protein>
<dbReference type="AlphaFoldDB" id="A0A3S3U3I2"/>